<feature type="transmembrane region" description="Helical" evidence="5">
    <location>
        <begin position="34"/>
        <end position="55"/>
    </location>
</feature>
<dbReference type="Pfam" id="PF04138">
    <property type="entry name" value="GtrA_DPMS_TM"/>
    <property type="match status" value="1"/>
</dbReference>
<dbReference type="EMBL" id="FQUO01000002">
    <property type="protein sequence ID" value="SHE64179.1"/>
    <property type="molecule type" value="Genomic_DNA"/>
</dbReference>
<protein>
    <submittedName>
        <fullName evidence="7">Putative flippase GtrA (Transmembrane translocase of bactoprenol-linked glucose)</fullName>
    </submittedName>
</protein>
<dbReference type="OrthoDB" id="771485at2"/>
<evidence type="ECO:0000313" key="8">
    <source>
        <dbReference type="Proteomes" id="UP000184368"/>
    </source>
</evidence>
<feature type="transmembrane region" description="Helical" evidence="5">
    <location>
        <begin position="67"/>
        <end position="95"/>
    </location>
</feature>
<keyword evidence="8" id="KW-1185">Reference proteome</keyword>
<dbReference type="RefSeq" id="WP_073039762.1">
    <property type="nucleotide sequence ID" value="NZ_FQUO01000002.1"/>
</dbReference>
<dbReference type="GO" id="GO:0000271">
    <property type="term" value="P:polysaccharide biosynthetic process"/>
    <property type="evidence" value="ECO:0007669"/>
    <property type="project" value="InterPro"/>
</dbReference>
<evidence type="ECO:0000259" key="6">
    <source>
        <dbReference type="Pfam" id="PF04138"/>
    </source>
</evidence>
<evidence type="ECO:0000256" key="3">
    <source>
        <dbReference type="ARBA" id="ARBA00022989"/>
    </source>
</evidence>
<keyword evidence="2 5" id="KW-0812">Transmembrane</keyword>
<feature type="transmembrane region" description="Helical" evidence="5">
    <location>
        <begin position="134"/>
        <end position="153"/>
    </location>
</feature>
<evidence type="ECO:0000313" key="7">
    <source>
        <dbReference type="EMBL" id="SHE64179.1"/>
    </source>
</evidence>
<evidence type="ECO:0000256" key="5">
    <source>
        <dbReference type="SAM" id="Phobius"/>
    </source>
</evidence>
<reference evidence="7 8" key="1">
    <citation type="submission" date="2016-11" db="EMBL/GenBank/DDBJ databases">
        <authorList>
            <person name="Jaros S."/>
            <person name="Januszkiewicz K."/>
            <person name="Wedrychowicz H."/>
        </authorList>
    </citation>
    <scope>NUCLEOTIDE SEQUENCE [LARGE SCALE GENOMIC DNA]</scope>
    <source>
        <strain evidence="7 8">DSM 26897</strain>
    </source>
</reference>
<comment type="subcellular location">
    <subcellularLocation>
        <location evidence="1">Membrane</location>
        <topology evidence="1">Multi-pass membrane protein</topology>
    </subcellularLocation>
</comment>
<sequence length="175" mass="20002">MRRLHHFAKGTILNTVDFFYPLCRPFMPLQTFRYAACGGGNTAFNILLYFILYNFVLDKMVLHLGPIAISAHIAAFLIAFCITFPTGFYLSMFVVFSGSHLRRRTQFLRYFLVAIACILINYVLLKLFVDVLGWYPTPSMILTTAFVIVFSYLSQRHFSFQKKVAPATANLSEVA</sequence>
<proteinExistence type="predicted"/>
<evidence type="ECO:0000256" key="4">
    <source>
        <dbReference type="ARBA" id="ARBA00023136"/>
    </source>
</evidence>
<keyword evidence="4 5" id="KW-0472">Membrane</keyword>
<keyword evidence="3 5" id="KW-1133">Transmembrane helix</keyword>
<feature type="domain" description="GtrA/DPMS transmembrane" evidence="6">
    <location>
        <begin position="33"/>
        <end position="160"/>
    </location>
</feature>
<organism evidence="7 8">
    <name type="scientific">Cnuella takakiae</name>
    <dbReference type="NCBI Taxonomy" id="1302690"/>
    <lineage>
        <taxon>Bacteria</taxon>
        <taxon>Pseudomonadati</taxon>
        <taxon>Bacteroidota</taxon>
        <taxon>Chitinophagia</taxon>
        <taxon>Chitinophagales</taxon>
        <taxon>Chitinophagaceae</taxon>
        <taxon>Cnuella</taxon>
    </lineage>
</organism>
<accession>A0A1M4V5G9</accession>
<dbReference type="InterPro" id="IPR007267">
    <property type="entry name" value="GtrA_DPMS_TM"/>
</dbReference>
<dbReference type="AlphaFoldDB" id="A0A1M4V5G9"/>
<evidence type="ECO:0000256" key="2">
    <source>
        <dbReference type="ARBA" id="ARBA00022692"/>
    </source>
</evidence>
<feature type="transmembrane region" description="Helical" evidence="5">
    <location>
        <begin position="107"/>
        <end position="128"/>
    </location>
</feature>
<name>A0A1M4V5G9_9BACT</name>
<gene>
    <name evidence="7" type="ORF">SAMN05444008_102142</name>
</gene>
<dbReference type="STRING" id="1302690.BUE76_13000"/>
<dbReference type="GO" id="GO:0016020">
    <property type="term" value="C:membrane"/>
    <property type="evidence" value="ECO:0007669"/>
    <property type="project" value="UniProtKB-SubCell"/>
</dbReference>
<dbReference type="Proteomes" id="UP000184368">
    <property type="component" value="Unassembled WGS sequence"/>
</dbReference>
<evidence type="ECO:0000256" key="1">
    <source>
        <dbReference type="ARBA" id="ARBA00004141"/>
    </source>
</evidence>